<dbReference type="CDD" id="cd18787">
    <property type="entry name" value="SF2_C_DEAD"/>
    <property type="match status" value="1"/>
</dbReference>
<comment type="caution">
    <text evidence="7">The sequence shown here is derived from an EMBL/GenBank/DDBJ whole genome shotgun (WGS) entry which is preliminary data.</text>
</comment>
<dbReference type="PANTHER" id="PTHR47963">
    <property type="entry name" value="DEAD-BOX ATP-DEPENDENT RNA HELICASE 47, MITOCHONDRIAL"/>
    <property type="match status" value="1"/>
</dbReference>
<evidence type="ECO:0000256" key="3">
    <source>
        <dbReference type="ARBA" id="ARBA00022801"/>
    </source>
</evidence>
<dbReference type="GO" id="GO:0003723">
    <property type="term" value="F:RNA binding"/>
    <property type="evidence" value="ECO:0007669"/>
    <property type="project" value="TreeGrafter"/>
</dbReference>
<evidence type="ECO:0000256" key="4">
    <source>
        <dbReference type="ARBA" id="ARBA00022806"/>
    </source>
</evidence>
<dbReference type="GO" id="GO:0005524">
    <property type="term" value="F:ATP binding"/>
    <property type="evidence" value="ECO:0007669"/>
    <property type="project" value="UniProtKB-KW"/>
</dbReference>
<gene>
    <name evidence="7" type="primary">deaD_30</name>
    <name evidence="7" type="ORF">SDC9_211296</name>
</gene>
<dbReference type="PROSITE" id="PS51194">
    <property type="entry name" value="HELICASE_CTER"/>
    <property type="match status" value="1"/>
</dbReference>
<sequence length="159" mass="17979">MLAERLSGKFKVETLHGDIPQGKRERTVRSFRGDRFQVLIATDVAARGLDINSIDLVVNYDIPADPESYVHRIGRTGRAGKEGTAVSFVTKPEEYLIRRYERETGKRIMKMMVEDIPSAGTMVIDDCAPPSGGRRRRVFYGDRQEKRGNSRYAAPAARY</sequence>
<keyword evidence="4 7" id="KW-0347">Helicase</keyword>
<reference evidence="7" key="1">
    <citation type="submission" date="2019-08" db="EMBL/GenBank/DDBJ databases">
        <authorList>
            <person name="Kucharzyk K."/>
            <person name="Murdoch R.W."/>
            <person name="Higgins S."/>
            <person name="Loffler F."/>
        </authorList>
    </citation>
    <scope>NUCLEOTIDE SEQUENCE</scope>
</reference>
<evidence type="ECO:0000256" key="5">
    <source>
        <dbReference type="ARBA" id="ARBA00022840"/>
    </source>
</evidence>
<organism evidence="7">
    <name type="scientific">bioreactor metagenome</name>
    <dbReference type="NCBI Taxonomy" id="1076179"/>
    <lineage>
        <taxon>unclassified sequences</taxon>
        <taxon>metagenomes</taxon>
        <taxon>ecological metagenomes</taxon>
    </lineage>
</organism>
<evidence type="ECO:0000313" key="7">
    <source>
        <dbReference type="EMBL" id="MPN63532.1"/>
    </source>
</evidence>
<keyword evidence="5" id="KW-0067">ATP-binding</keyword>
<dbReference type="InterPro" id="IPR050547">
    <property type="entry name" value="DEAD_box_RNA_helicases"/>
</dbReference>
<dbReference type="SMART" id="SM00490">
    <property type="entry name" value="HELICc"/>
    <property type="match status" value="1"/>
</dbReference>
<dbReference type="Pfam" id="PF00271">
    <property type="entry name" value="Helicase_C"/>
    <property type="match status" value="1"/>
</dbReference>
<dbReference type="InterPro" id="IPR001650">
    <property type="entry name" value="Helicase_C-like"/>
</dbReference>
<dbReference type="AlphaFoldDB" id="A0A645JJW3"/>
<dbReference type="InterPro" id="IPR027417">
    <property type="entry name" value="P-loop_NTPase"/>
</dbReference>
<dbReference type="EC" id="3.6.4.13" evidence="1"/>
<dbReference type="GO" id="GO:0016787">
    <property type="term" value="F:hydrolase activity"/>
    <property type="evidence" value="ECO:0007669"/>
    <property type="project" value="UniProtKB-KW"/>
</dbReference>
<dbReference type="Gene3D" id="3.40.50.300">
    <property type="entry name" value="P-loop containing nucleotide triphosphate hydrolases"/>
    <property type="match status" value="1"/>
</dbReference>
<dbReference type="PANTHER" id="PTHR47963:SF8">
    <property type="entry name" value="ATP-DEPENDENT RNA HELICASE DEAD"/>
    <property type="match status" value="1"/>
</dbReference>
<evidence type="ECO:0000259" key="6">
    <source>
        <dbReference type="PROSITE" id="PS51194"/>
    </source>
</evidence>
<feature type="domain" description="Helicase C-terminal" evidence="6">
    <location>
        <begin position="1"/>
        <end position="124"/>
    </location>
</feature>
<keyword evidence="2" id="KW-0547">Nucleotide-binding</keyword>
<evidence type="ECO:0000256" key="1">
    <source>
        <dbReference type="ARBA" id="ARBA00012552"/>
    </source>
</evidence>
<proteinExistence type="predicted"/>
<dbReference type="SUPFAM" id="SSF52540">
    <property type="entry name" value="P-loop containing nucleoside triphosphate hydrolases"/>
    <property type="match status" value="1"/>
</dbReference>
<keyword evidence="3 7" id="KW-0378">Hydrolase</keyword>
<protein>
    <recommendedName>
        <fullName evidence="1">RNA helicase</fullName>
        <ecNumber evidence="1">3.6.4.13</ecNumber>
    </recommendedName>
</protein>
<accession>A0A645JJW3</accession>
<dbReference type="EMBL" id="VSSQ01143104">
    <property type="protein sequence ID" value="MPN63532.1"/>
    <property type="molecule type" value="Genomic_DNA"/>
</dbReference>
<dbReference type="GO" id="GO:0003724">
    <property type="term" value="F:RNA helicase activity"/>
    <property type="evidence" value="ECO:0007669"/>
    <property type="project" value="UniProtKB-EC"/>
</dbReference>
<name>A0A645JJW3_9ZZZZ</name>
<evidence type="ECO:0000256" key="2">
    <source>
        <dbReference type="ARBA" id="ARBA00022741"/>
    </source>
</evidence>